<name>A0A8H2K2P2_ACIRA</name>
<dbReference type="AlphaFoldDB" id="A0A8H2K2P2"/>
<dbReference type="RefSeq" id="WP_005023200.1">
    <property type="nucleotide sequence ID" value="NZ_CP027365.1"/>
</dbReference>
<evidence type="ECO:0000256" key="1">
    <source>
        <dbReference type="SAM" id="SignalP"/>
    </source>
</evidence>
<accession>A0A8H2K2P2</accession>
<dbReference type="GeneID" id="56304772"/>
<feature type="signal peptide" evidence="1">
    <location>
        <begin position="1"/>
        <end position="18"/>
    </location>
</feature>
<reference evidence="2 3" key="1">
    <citation type="submission" date="2019-06" db="EMBL/GenBank/DDBJ databases">
        <title>Genome of Acinetobacter radioresistens APH1, a phenol degrading strain.</title>
        <authorList>
            <person name="Liu Y."/>
        </authorList>
    </citation>
    <scope>NUCLEOTIDE SEQUENCE [LARGE SCALE GENOMIC DNA]</scope>
    <source>
        <strain evidence="2 3">APH1</strain>
    </source>
</reference>
<proteinExistence type="predicted"/>
<evidence type="ECO:0000313" key="3">
    <source>
        <dbReference type="Proteomes" id="UP000314285"/>
    </source>
</evidence>
<feature type="chain" id="PRO_5034239760" description="META domain-containing protein" evidence="1">
    <location>
        <begin position="19"/>
        <end position="152"/>
    </location>
</feature>
<evidence type="ECO:0008006" key="4">
    <source>
        <dbReference type="Google" id="ProtNLM"/>
    </source>
</evidence>
<keyword evidence="1" id="KW-0732">Signal</keyword>
<sequence length="152" mass="17233">MKKLLIIFLLLNSSIIFAKVPQFSDYPAPVFKGKNAAMQLNENTKNYRTRFGYLKNEKPNFAGHYVIDFFGCGTSCIIGIAFNVRNGATQFLPSGALTACYKEASFTDYEIYYRANSRLFITSGGYDNEEGCSTKYFIEQNGQFKLIKTQPF</sequence>
<comment type="caution">
    <text evidence="2">The sequence shown here is derived from an EMBL/GenBank/DDBJ whole genome shotgun (WGS) entry which is preliminary data.</text>
</comment>
<protein>
    <recommendedName>
        <fullName evidence="4">META domain-containing protein</fullName>
    </recommendedName>
</protein>
<organism evidence="2 3">
    <name type="scientific">Acinetobacter radioresistens</name>
    <dbReference type="NCBI Taxonomy" id="40216"/>
    <lineage>
        <taxon>Bacteria</taxon>
        <taxon>Pseudomonadati</taxon>
        <taxon>Pseudomonadota</taxon>
        <taxon>Gammaproteobacteria</taxon>
        <taxon>Moraxellales</taxon>
        <taxon>Moraxellaceae</taxon>
        <taxon>Acinetobacter</taxon>
    </lineage>
</organism>
<dbReference type="Proteomes" id="UP000314285">
    <property type="component" value="Unassembled WGS sequence"/>
</dbReference>
<dbReference type="KEGG" id="arj:DOM24_01580"/>
<gene>
    <name evidence="2" type="ORF">FHY67_07585</name>
</gene>
<dbReference type="EMBL" id="VFBM01000005">
    <property type="protein sequence ID" value="TNX92015.1"/>
    <property type="molecule type" value="Genomic_DNA"/>
</dbReference>
<evidence type="ECO:0000313" key="2">
    <source>
        <dbReference type="EMBL" id="TNX92015.1"/>
    </source>
</evidence>